<reference evidence="2 3" key="1">
    <citation type="journal article" date="2017" name="Syst. Appl. Microbiol.">
        <title>Soybeans inoculated with root zone soils of Canadian native legumes harbour diverse and novel Bradyrhizobium spp. that possess agricultural potential.</title>
        <authorList>
            <person name="Bromfield E.S.P."/>
            <person name="Cloutier S."/>
            <person name="Tambong J.T."/>
            <person name="Tran Thi T.V."/>
        </authorList>
    </citation>
    <scope>NUCLEOTIDE SEQUENCE [LARGE SCALE GENOMIC DNA]</scope>
    <source>
        <strain evidence="2 3">323S2</strain>
    </source>
</reference>
<sequence>MHATRAGTDREQWSTPATYPIALALLLLLRDSVEKTTDWHTVIDFAAGLLKKFRNEREI</sequence>
<dbReference type="EMBL" id="JACBFH010000001">
    <property type="protein sequence ID" value="NYY91664.1"/>
    <property type="molecule type" value="Genomic_DNA"/>
</dbReference>
<organism evidence="1">
    <name type="scientific">Bradyrhizobium barranii subsp. barranii</name>
    <dbReference type="NCBI Taxonomy" id="2823807"/>
    <lineage>
        <taxon>Bacteria</taxon>
        <taxon>Pseudomonadati</taxon>
        <taxon>Pseudomonadota</taxon>
        <taxon>Alphaproteobacteria</taxon>
        <taxon>Hyphomicrobiales</taxon>
        <taxon>Nitrobacteraceae</taxon>
        <taxon>Bradyrhizobium</taxon>
        <taxon>Bradyrhizobium barranii</taxon>
    </lineage>
</organism>
<dbReference type="Proteomes" id="UP000564836">
    <property type="component" value="Chromosome"/>
</dbReference>
<dbReference type="RefSeq" id="WP_166349439.1">
    <property type="nucleotide sequence ID" value="NZ_CP088280.1"/>
</dbReference>
<evidence type="ECO:0000313" key="3">
    <source>
        <dbReference type="Proteomes" id="UP000564836"/>
    </source>
</evidence>
<accession>A0A7Z0QE04</accession>
<evidence type="ECO:0000313" key="2">
    <source>
        <dbReference type="EMBL" id="UGX92340.1"/>
    </source>
</evidence>
<reference evidence="1" key="2">
    <citation type="submission" date="2020-06" db="EMBL/GenBank/DDBJ databases">
        <title>Whole Genome Sequence of Bradyrhizobium sp. Strain 323S2.</title>
        <authorList>
            <person name="Bromfield E.S.P."/>
        </authorList>
    </citation>
    <scope>NUCLEOTIDE SEQUENCE [LARGE SCALE GENOMIC DNA]</scope>
    <source>
        <strain evidence="1">323S2</strain>
    </source>
</reference>
<gene>
    <name evidence="2" type="ORF">G6321_00042610</name>
    <name evidence="1" type="ORF">G6321_25750</name>
</gene>
<evidence type="ECO:0000313" key="1">
    <source>
        <dbReference type="EMBL" id="NYY91664.1"/>
    </source>
</evidence>
<name>A0A7Z0QE04_9BRAD</name>
<protein>
    <submittedName>
        <fullName evidence="1">Uncharacterized protein</fullName>
    </submittedName>
</protein>
<dbReference type="EMBL" id="CP088280">
    <property type="protein sequence ID" value="UGX92340.1"/>
    <property type="molecule type" value="Genomic_DNA"/>
</dbReference>
<reference evidence="2 3" key="3">
    <citation type="journal article" date="2022" name="Int. J. Syst. Evol. Microbiol.">
        <title>Strains of Bradyrhizobium barranii sp. nov. associated with legumes native to Canada are symbionts of soybeans and belong to different subspecies (subsp. barranii subsp. nov. and subsp. apii subsp. nov.) and symbiovars (sv. glycinearum and sv. septentrionale).</title>
        <authorList>
            <person name="Bromfield E.S.P."/>
            <person name="Cloutier S."/>
            <person name="Wasai-Hara S."/>
            <person name="Minamisawa K."/>
        </authorList>
    </citation>
    <scope>NUCLEOTIDE SEQUENCE [LARGE SCALE GENOMIC DNA]</scope>
    <source>
        <strain evidence="2 3">323S2</strain>
    </source>
</reference>
<dbReference type="AlphaFoldDB" id="A0A7Z0QE04"/>
<proteinExistence type="predicted"/>